<feature type="compositionally biased region" description="Polar residues" evidence="3">
    <location>
        <begin position="403"/>
        <end position="414"/>
    </location>
</feature>
<keyword evidence="2" id="KW-0175">Coiled coil</keyword>
<organism evidence="8 9">
    <name type="scientific">Electrophorus voltai</name>
    <dbReference type="NCBI Taxonomy" id="2609070"/>
    <lineage>
        <taxon>Eukaryota</taxon>
        <taxon>Metazoa</taxon>
        <taxon>Chordata</taxon>
        <taxon>Craniata</taxon>
        <taxon>Vertebrata</taxon>
        <taxon>Euteleostomi</taxon>
        <taxon>Actinopterygii</taxon>
        <taxon>Neopterygii</taxon>
        <taxon>Teleostei</taxon>
        <taxon>Ostariophysi</taxon>
        <taxon>Gymnotiformes</taxon>
        <taxon>Gymnotoidei</taxon>
        <taxon>Gymnotidae</taxon>
        <taxon>Electrophorus</taxon>
    </lineage>
</organism>
<dbReference type="Pfam" id="PF10534">
    <property type="entry name" value="CRIC_ras_sig"/>
    <property type="match status" value="1"/>
</dbReference>
<comment type="similarity">
    <text evidence="1">Belongs to the CNKSR family.</text>
</comment>
<dbReference type="InterPro" id="IPR017874">
    <property type="entry name" value="CRIC_domain"/>
</dbReference>
<dbReference type="InterPro" id="IPR013761">
    <property type="entry name" value="SAM/pointed_sf"/>
</dbReference>
<keyword evidence="9" id="KW-1185">Reference proteome</keyword>
<dbReference type="InterPro" id="IPR001478">
    <property type="entry name" value="PDZ"/>
</dbReference>
<feature type="domain" description="PDZ" evidence="6">
    <location>
        <begin position="208"/>
        <end position="289"/>
    </location>
</feature>
<feature type="domain" description="PH" evidence="4">
    <location>
        <begin position="745"/>
        <end position="894"/>
    </location>
</feature>
<feature type="coiled-coil region" evidence="2">
    <location>
        <begin position="1008"/>
        <end position="1073"/>
    </location>
</feature>
<dbReference type="SMART" id="SM00233">
    <property type="entry name" value="PH"/>
    <property type="match status" value="1"/>
</dbReference>
<dbReference type="Gene3D" id="2.30.29.30">
    <property type="entry name" value="Pleckstrin-homology domain (PH domain)/Phosphotyrosine-binding domain (PTB)"/>
    <property type="match status" value="2"/>
</dbReference>
<proteinExistence type="inferred from homology"/>
<evidence type="ECO:0000256" key="1">
    <source>
        <dbReference type="ARBA" id="ARBA00009498"/>
    </source>
</evidence>
<dbReference type="InterPro" id="IPR051566">
    <property type="entry name" value="CNKSR"/>
</dbReference>
<dbReference type="InterPro" id="IPR001849">
    <property type="entry name" value="PH_domain"/>
</dbReference>
<dbReference type="Pfam" id="PF07647">
    <property type="entry name" value="SAM_2"/>
    <property type="match status" value="1"/>
</dbReference>
<dbReference type="SMART" id="SM00454">
    <property type="entry name" value="SAM"/>
    <property type="match status" value="1"/>
</dbReference>
<dbReference type="SUPFAM" id="SSF47769">
    <property type="entry name" value="SAM/Pointed domain"/>
    <property type="match status" value="1"/>
</dbReference>
<evidence type="ECO:0000259" key="7">
    <source>
        <dbReference type="PROSITE" id="PS51290"/>
    </source>
</evidence>
<feature type="region of interest" description="Disordered" evidence="3">
    <location>
        <begin position="908"/>
        <end position="965"/>
    </location>
</feature>
<evidence type="ECO:0000256" key="3">
    <source>
        <dbReference type="SAM" id="MobiDB-lite"/>
    </source>
</evidence>
<dbReference type="PANTHER" id="PTHR12844">
    <property type="entry name" value="CONNECTOR ENCHANCER OF KINASE SUPPRESSOR OF RAS"/>
    <property type="match status" value="1"/>
</dbReference>
<dbReference type="SMART" id="SM00228">
    <property type="entry name" value="PDZ"/>
    <property type="match status" value="1"/>
</dbReference>
<dbReference type="PROSITE" id="PS50003">
    <property type="entry name" value="PH_DOMAIN"/>
    <property type="match status" value="1"/>
</dbReference>
<dbReference type="AlphaFoldDB" id="A0AAD8Z699"/>
<dbReference type="SUPFAM" id="SSF50729">
    <property type="entry name" value="PH domain-like"/>
    <property type="match status" value="2"/>
</dbReference>
<dbReference type="PANTHER" id="PTHR12844:SF10">
    <property type="entry name" value="CONNECTOR ENHANCER OF KINASE SUPPRESSOR OF RAS 1"/>
    <property type="match status" value="1"/>
</dbReference>
<feature type="domain" description="SAM" evidence="5">
    <location>
        <begin position="7"/>
        <end position="70"/>
    </location>
</feature>
<dbReference type="PROSITE" id="PS51290">
    <property type="entry name" value="CRIC"/>
    <property type="match status" value="1"/>
</dbReference>
<feature type="domain" description="CRIC" evidence="7">
    <location>
        <begin position="78"/>
        <end position="171"/>
    </location>
</feature>
<gene>
    <name evidence="8" type="ORF">P4O66_011418</name>
</gene>
<protein>
    <recommendedName>
        <fullName evidence="10">Connector enhancer of kinase suppressor of Ras 1</fullName>
    </recommendedName>
</protein>
<dbReference type="PROSITE" id="PS50106">
    <property type="entry name" value="PDZ"/>
    <property type="match status" value="1"/>
</dbReference>
<dbReference type="SUPFAM" id="SSF50156">
    <property type="entry name" value="PDZ domain-like"/>
    <property type="match status" value="1"/>
</dbReference>
<dbReference type="PROSITE" id="PS50105">
    <property type="entry name" value="SAM_DOMAIN"/>
    <property type="match status" value="1"/>
</dbReference>
<dbReference type="Proteomes" id="UP001239994">
    <property type="component" value="Unassembled WGS sequence"/>
</dbReference>
<evidence type="ECO:0000259" key="5">
    <source>
        <dbReference type="PROSITE" id="PS50105"/>
    </source>
</evidence>
<evidence type="ECO:0000259" key="6">
    <source>
        <dbReference type="PROSITE" id="PS50106"/>
    </source>
</evidence>
<comment type="caution">
    <text evidence="8">The sequence shown here is derived from an EMBL/GenBank/DDBJ whole genome shotgun (WGS) entry which is preliminary data.</text>
</comment>
<evidence type="ECO:0000313" key="8">
    <source>
        <dbReference type="EMBL" id="KAK1793349.1"/>
    </source>
</evidence>
<dbReference type="Gene3D" id="1.10.150.50">
    <property type="entry name" value="Transcription Factor, Ets-1"/>
    <property type="match status" value="1"/>
</dbReference>
<feature type="region of interest" description="Disordered" evidence="3">
    <location>
        <begin position="296"/>
        <end position="334"/>
    </location>
</feature>
<evidence type="ECO:0000313" key="9">
    <source>
        <dbReference type="Proteomes" id="UP001239994"/>
    </source>
</evidence>
<evidence type="ECO:0008006" key="10">
    <source>
        <dbReference type="Google" id="ProtNLM"/>
    </source>
</evidence>
<feature type="region of interest" description="Disordered" evidence="3">
    <location>
        <begin position="1097"/>
        <end position="1138"/>
    </location>
</feature>
<dbReference type="InterPro" id="IPR036034">
    <property type="entry name" value="PDZ_sf"/>
</dbReference>
<reference evidence="8" key="1">
    <citation type="submission" date="2023-03" db="EMBL/GenBank/DDBJ databases">
        <title>Electrophorus voltai genome.</title>
        <authorList>
            <person name="Bian C."/>
        </authorList>
    </citation>
    <scope>NUCLEOTIDE SEQUENCE</scope>
    <source>
        <strain evidence="8">CB-2022</strain>
        <tissue evidence="8">Muscle</tissue>
    </source>
</reference>
<evidence type="ECO:0000259" key="4">
    <source>
        <dbReference type="PROSITE" id="PS50003"/>
    </source>
</evidence>
<dbReference type="InterPro" id="IPR001660">
    <property type="entry name" value="SAM"/>
</dbReference>
<dbReference type="CDD" id="cd06748">
    <property type="entry name" value="PDZ_CNK1_2_3-like"/>
    <property type="match status" value="1"/>
</dbReference>
<dbReference type="InterPro" id="IPR011993">
    <property type="entry name" value="PH-like_dom_sf"/>
</dbReference>
<dbReference type="Gene3D" id="2.30.42.10">
    <property type="match status" value="1"/>
</dbReference>
<feature type="compositionally biased region" description="Acidic residues" evidence="3">
    <location>
        <begin position="908"/>
        <end position="920"/>
    </location>
</feature>
<accession>A0AAD8Z699</accession>
<dbReference type="EMBL" id="JAROKS010000018">
    <property type="protein sequence ID" value="KAK1793349.1"/>
    <property type="molecule type" value="Genomic_DNA"/>
</dbReference>
<name>A0AAD8Z699_9TELE</name>
<feature type="region of interest" description="Disordered" evidence="3">
    <location>
        <begin position="372"/>
        <end position="418"/>
    </location>
</feature>
<feature type="compositionally biased region" description="Low complexity" evidence="3">
    <location>
        <begin position="372"/>
        <end position="384"/>
    </location>
</feature>
<sequence length="1138" mass="127823">MDPVTSWSAESVSRWLRGLASSLQQYAFEQWQLSGVDLLQLSSQQLHQLGVHKLGHQELVLEAVEKLCSLTYGLGGESLRSLTEKLRAVAHSLQMGIQSRWCVNTYDGQSATKLPASVLQDVVELITAAKGLFFLLNRYQHTQISGCTGSQNIIPLCKDLGSTIHKEITVFEKEKDIIATSRQLVAICDEILSSAPEGLLTHATQLQSVELVPTIPGQQLGLEITSTPSNQHYVSSTAEKCPSESSKILAGDEVIQVNDQIVVGWSRKYLEEKLQESPHGISLLLRRMPFSLRRRDERGDSSVSIKRSNKPIEFSFSPGEEKVSEEEQEERGRHAVLTHTPASVRCCSYRAAVLTPEGQELSERVTDYSFDGSQSFTSSTDQQTEGSETGLVRRGLGEEPSTMRRSPSPLSLDSNRVRMGSCPEMGGNGEEKENKKYSIKGTQTALSRRRVSCRELGRPDCDGWLWKKRKESSVFMTQKWQRFWFVLKGATIYWYTSQQVTLQNTRRATVQDRRLYRTGDCTGQATVQDRRLYRTRDGRLYRTGDCTGRATVQDRRLYRTGDCTGQATVQDTRRATVQDRRLYRTRDGRLYRTGDSTGQATLQNTRRATVQDTRLYRTRDGRLYRTGDSTGRATLQDGRLYRTRDGRLYRTGDCTGYATVQNTRRATVQDRRLYRIGDCTEHATGDSTGQATVQDRTGDCTGQATVQNTRRATVQDRRLYRTGDCTGQATVQNTRWATVQDRRLYRTRDGRLYRTGDCTEHATGDSTGQATLQDRRLYRTRDGRLYRIRDCTEHATGDSTGQATLQDRRLYRTGDGRLYRTGDSTEHATGDCTGQEEKAVGLVKIGSYSIESAGEHKRKYVFKMSHPRFQNFFFAADNVTDMSKWINSLITAIQKYRKFQQNLPDSEAECYSETESEEDGSNSPRLPKKKASTKVQSNTLPRKSKPKGGGATTTLPAGGSKAAGAEDEMGDLFNKLKEGGVSLIGQSQPITHDQLRRSFIRRNKNPVINEKIHTLRALQSTLKAKEAELQIINKLLEDSELTSLKFLQWKQCNEELYQEIQKLSAERNRHQTAPPPMAVAGGDSRVYDLSLSDGEQLVDSDVPSDGDSTLVTGHAHSGYADVHGDQTESGSSDKYFYI</sequence>
<evidence type="ECO:0000256" key="2">
    <source>
        <dbReference type="SAM" id="Coils"/>
    </source>
</evidence>